<evidence type="ECO:0000256" key="2">
    <source>
        <dbReference type="ARBA" id="ARBA00034247"/>
    </source>
</evidence>
<comment type="catalytic activity">
    <reaction evidence="2">
        <text>2 GTP = 3',3'-c-di-GMP + 2 diphosphate</text>
        <dbReference type="Rhea" id="RHEA:24898"/>
        <dbReference type="ChEBI" id="CHEBI:33019"/>
        <dbReference type="ChEBI" id="CHEBI:37565"/>
        <dbReference type="ChEBI" id="CHEBI:58805"/>
        <dbReference type="EC" id="2.7.7.65"/>
    </reaction>
</comment>
<dbReference type="FunFam" id="3.30.70.270:FF:000001">
    <property type="entry name" value="Diguanylate cyclase domain protein"/>
    <property type="match status" value="1"/>
</dbReference>
<dbReference type="OrthoDB" id="9812260at2"/>
<dbReference type="GO" id="GO:0043709">
    <property type="term" value="P:cell adhesion involved in single-species biofilm formation"/>
    <property type="evidence" value="ECO:0007669"/>
    <property type="project" value="TreeGrafter"/>
</dbReference>
<dbReference type="EC" id="2.7.7.65" evidence="1"/>
<dbReference type="InterPro" id="IPR050469">
    <property type="entry name" value="Diguanylate_Cyclase"/>
</dbReference>
<dbReference type="GO" id="GO:0005886">
    <property type="term" value="C:plasma membrane"/>
    <property type="evidence" value="ECO:0007669"/>
    <property type="project" value="TreeGrafter"/>
</dbReference>
<organism evidence="5 6">
    <name type="scientific">Pararhizobium mangrovi</name>
    <dbReference type="NCBI Taxonomy" id="2590452"/>
    <lineage>
        <taxon>Bacteria</taxon>
        <taxon>Pseudomonadati</taxon>
        <taxon>Pseudomonadota</taxon>
        <taxon>Alphaproteobacteria</taxon>
        <taxon>Hyphomicrobiales</taxon>
        <taxon>Rhizobiaceae</taxon>
        <taxon>Rhizobium/Agrobacterium group</taxon>
        <taxon>Pararhizobium</taxon>
    </lineage>
</organism>
<feature type="transmembrane region" description="Helical" evidence="3">
    <location>
        <begin position="48"/>
        <end position="71"/>
    </location>
</feature>
<dbReference type="GO" id="GO:0052621">
    <property type="term" value="F:diguanylate cyclase activity"/>
    <property type="evidence" value="ECO:0007669"/>
    <property type="project" value="UniProtKB-EC"/>
</dbReference>
<proteinExistence type="predicted"/>
<evidence type="ECO:0000313" key="5">
    <source>
        <dbReference type="EMBL" id="TPW32911.1"/>
    </source>
</evidence>
<dbReference type="NCBIfam" id="TIGR00254">
    <property type="entry name" value="GGDEF"/>
    <property type="match status" value="1"/>
</dbReference>
<dbReference type="Proteomes" id="UP000320314">
    <property type="component" value="Unassembled WGS sequence"/>
</dbReference>
<keyword evidence="3" id="KW-0812">Transmembrane</keyword>
<protein>
    <recommendedName>
        <fullName evidence="1">diguanylate cyclase</fullName>
        <ecNumber evidence="1">2.7.7.65</ecNumber>
    </recommendedName>
</protein>
<dbReference type="SUPFAM" id="SSF55073">
    <property type="entry name" value="Nucleotide cyclase"/>
    <property type="match status" value="1"/>
</dbReference>
<dbReference type="PANTHER" id="PTHR45138">
    <property type="entry name" value="REGULATORY COMPONENTS OF SENSORY TRANSDUCTION SYSTEM"/>
    <property type="match status" value="1"/>
</dbReference>
<evidence type="ECO:0000256" key="1">
    <source>
        <dbReference type="ARBA" id="ARBA00012528"/>
    </source>
</evidence>
<dbReference type="PANTHER" id="PTHR45138:SF9">
    <property type="entry name" value="DIGUANYLATE CYCLASE DGCM-RELATED"/>
    <property type="match status" value="1"/>
</dbReference>
<dbReference type="GO" id="GO:1902201">
    <property type="term" value="P:negative regulation of bacterial-type flagellum-dependent cell motility"/>
    <property type="evidence" value="ECO:0007669"/>
    <property type="project" value="TreeGrafter"/>
</dbReference>
<dbReference type="EMBL" id="VHLH01000001">
    <property type="protein sequence ID" value="TPW32911.1"/>
    <property type="molecule type" value="Genomic_DNA"/>
</dbReference>
<dbReference type="PROSITE" id="PS50887">
    <property type="entry name" value="GGDEF"/>
    <property type="match status" value="1"/>
</dbReference>
<keyword evidence="3" id="KW-0472">Membrane</keyword>
<dbReference type="SMART" id="SM00267">
    <property type="entry name" value="GGDEF"/>
    <property type="match status" value="1"/>
</dbReference>
<keyword evidence="3" id="KW-1133">Transmembrane helix</keyword>
<gene>
    <name evidence="5" type="ORF">FJU11_01445</name>
</gene>
<dbReference type="RefSeq" id="WP_141165214.1">
    <property type="nucleotide sequence ID" value="NZ_VHLH01000001.1"/>
</dbReference>
<evidence type="ECO:0000256" key="3">
    <source>
        <dbReference type="SAM" id="Phobius"/>
    </source>
</evidence>
<dbReference type="AlphaFoldDB" id="A0A506UHW5"/>
<dbReference type="Pfam" id="PF00990">
    <property type="entry name" value="GGDEF"/>
    <property type="match status" value="1"/>
</dbReference>
<feature type="domain" description="GGDEF" evidence="4">
    <location>
        <begin position="129"/>
        <end position="257"/>
    </location>
</feature>
<dbReference type="InterPro" id="IPR000160">
    <property type="entry name" value="GGDEF_dom"/>
</dbReference>
<dbReference type="CDD" id="cd01949">
    <property type="entry name" value="GGDEF"/>
    <property type="match status" value="1"/>
</dbReference>
<evidence type="ECO:0000313" key="6">
    <source>
        <dbReference type="Proteomes" id="UP000320314"/>
    </source>
</evidence>
<keyword evidence="6" id="KW-1185">Reference proteome</keyword>
<reference evidence="5 6" key="1">
    <citation type="submission" date="2019-06" db="EMBL/GenBank/DDBJ databases">
        <authorList>
            <person name="Li M."/>
        </authorList>
    </citation>
    <scope>NUCLEOTIDE SEQUENCE [LARGE SCALE GENOMIC DNA]</scope>
    <source>
        <strain evidence="5 6">BGMRC6574</strain>
    </source>
</reference>
<evidence type="ECO:0000259" key="4">
    <source>
        <dbReference type="PROSITE" id="PS50887"/>
    </source>
</evidence>
<sequence length="257" mass="28652">MRIHKAEVFFIFLMAFIALAGTFSFMAHNSIVAAATSGQPSFFPARSLSFLGTIFCGLAAVCGMFLVYPVVRRGLTEQGELQQLTERLSARSTNLEHAATTDALTGTFNRRYFDRALAEYLKAFRDVGKPVGMMILDLDHFKAINDTHGHDVGDDALRHVAACLLEFARYHDVVARYGGEEFAVLSPNTTERQLFALAERIRAAIAGLRIVHGDDHLRLTASIGIAVWDGSESCEDLYRRTDKQLYEAKRRGRDRVC</sequence>
<dbReference type="InterPro" id="IPR029787">
    <property type="entry name" value="Nucleotide_cyclase"/>
</dbReference>
<comment type="caution">
    <text evidence="5">The sequence shown here is derived from an EMBL/GenBank/DDBJ whole genome shotgun (WGS) entry which is preliminary data.</text>
</comment>
<dbReference type="InterPro" id="IPR043128">
    <property type="entry name" value="Rev_trsase/Diguanyl_cyclase"/>
</dbReference>
<dbReference type="Gene3D" id="3.30.70.270">
    <property type="match status" value="1"/>
</dbReference>
<name>A0A506UHW5_9HYPH</name>
<accession>A0A506UHW5</accession>